<dbReference type="Proteomes" id="UP000756346">
    <property type="component" value="Unassembled WGS sequence"/>
</dbReference>
<gene>
    <name evidence="2" type="ORF">B0I36DRAFT_355439</name>
</gene>
<feature type="chain" id="PRO_5040367425" description="Apple domain-containing protein" evidence="1">
    <location>
        <begin position="16"/>
        <end position="378"/>
    </location>
</feature>
<dbReference type="RefSeq" id="XP_046005154.1">
    <property type="nucleotide sequence ID" value="XM_046157443.1"/>
</dbReference>
<dbReference type="PANTHER" id="PTHR36578:SF1">
    <property type="entry name" value="APPLE DOMAIN-CONTAINING PROTEIN"/>
    <property type="match status" value="1"/>
</dbReference>
<proteinExistence type="predicted"/>
<dbReference type="AlphaFoldDB" id="A0A9P8XUS5"/>
<name>A0A9P8XUS5_9PEZI</name>
<comment type="caution">
    <text evidence="2">The sequence shown here is derived from an EMBL/GenBank/DDBJ whole genome shotgun (WGS) entry which is preliminary data.</text>
</comment>
<evidence type="ECO:0000313" key="3">
    <source>
        <dbReference type="Proteomes" id="UP000756346"/>
    </source>
</evidence>
<organism evidence="2 3">
    <name type="scientific">Microdochium trichocladiopsis</name>
    <dbReference type="NCBI Taxonomy" id="1682393"/>
    <lineage>
        <taxon>Eukaryota</taxon>
        <taxon>Fungi</taxon>
        <taxon>Dikarya</taxon>
        <taxon>Ascomycota</taxon>
        <taxon>Pezizomycotina</taxon>
        <taxon>Sordariomycetes</taxon>
        <taxon>Xylariomycetidae</taxon>
        <taxon>Xylariales</taxon>
        <taxon>Microdochiaceae</taxon>
        <taxon>Microdochium</taxon>
    </lineage>
</organism>
<evidence type="ECO:0000313" key="2">
    <source>
        <dbReference type="EMBL" id="KAH7014187.1"/>
    </source>
</evidence>
<dbReference type="OrthoDB" id="271448at2759"/>
<protein>
    <recommendedName>
        <fullName evidence="4">Apple domain-containing protein</fullName>
    </recommendedName>
</protein>
<reference evidence="2" key="1">
    <citation type="journal article" date="2021" name="Nat. Commun.">
        <title>Genetic determinants of endophytism in the Arabidopsis root mycobiome.</title>
        <authorList>
            <person name="Mesny F."/>
            <person name="Miyauchi S."/>
            <person name="Thiergart T."/>
            <person name="Pickel B."/>
            <person name="Atanasova L."/>
            <person name="Karlsson M."/>
            <person name="Huettel B."/>
            <person name="Barry K.W."/>
            <person name="Haridas S."/>
            <person name="Chen C."/>
            <person name="Bauer D."/>
            <person name="Andreopoulos W."/>
            <person name="Pangilinan J."/>
            <person name="LaButti K."/>
            <person name="Riley R."/>
            <person name="Lipzen A."/>
            <person name="Clum A."/>
            <person name="Drula E."/>
            <person name="Henrissat B."/>
            <person name="Kohler A."/>
            <person name="Grigoriev I.V."/>
            <person name="Martin F.M."/>
            <person name="Hacquard S."/>
        </authorList>
    </citation>
    <scope>NUCLEOTIDE SEQUENCE</scope>
    <source>
        <strain evidence="2">MPI-CAGE-CH-0230</strain>
    </source>
</reference>
<sequence>MKTAFLLSLAGLSTAQLSGFDWDAIDAAGPPAEATVPVGVVTASTADYASETAAASVASDVIESPLTAATAVATPVPSAIPGRRHRFRRDACAPQPAGYGPVADPDTPQGFLNFAAFSSAANGVTTPRGYSLNFKNLQGSVENNGAIMGWYTLSSYDVGYCASQCNSVSGCNAFNIYYERDPSLDPAPSCANPASTTVMKCILWGQAVSAASATNTGQWRNDFQVVIAGSNGYTKTDISPIDGYDGPTPLGNAAIQAPLDCSGYDTYLGVKIFQTGVFDANLCATACTAQSDYNRRHPPANGGYVKTCQFFSTYMLLKNGIAQHQECALYTMAWDPSYAKNKGQWRGNDHYTINQSYSFVNQTNHGTSRYPCNGTPSK</sequence>
<evidence type="ECO:0000256" key="1">
    <source>
        <dbReference type="SAM" id="SignalP"/>
    </source>
</evidence>
<evidence type="ECO:0008006" key="4">
    <source>
        <dbReference type="Google" id="ProtNLM"/>
    </source>
</evidence>
<keyword evidence="3" id="KW-1185">Reference proteome</keyword>
<dbReference type="PANTHER" id="PTHR36578">
    <property type="entry name" value="CHROMOSOME 15, WHOLE GENOME SHOTGUN SEQUENCE"/>
    <property type="match status" value="1"/>
</dbReference>
<dbReference type="EMBL" id="JAGTJQ010000013">
    <property type="protein sequence ID" value="KAH7014187.1"/>
    <property type="molecule type" value="Genomic_DNA"/>
</dbReference>
<keyword evidence="1" id="KW-0732">Signal</keyword>
<feature type="signal peptide" evidence="1">
    <location>
        <begin position="1"/>
        <end position="15"/>
    </location>
</feature>
<dbReference type="GeneID" id="70186989"/>
<accession>A0A9P8XUS5</accession>